<dbReference type="SUPFAM" id="SSF52499">
    <property type="entry name" value="Isochorismatase-like hydrolases"/>
    <property type="match status" value="1"/>
</dbReference>
<evidence type="ECO:0000313" key="5">
    <source>
        <dbReference type="EMBL" id="RHC61031.1"/>
    </source>
</evidence>
<evidence type="ECO:0000313" key="7">
    <source>
        <dbReference type="Proteomes" id="UP000284621"/>
    </source>
</evidence>
<dbReference type="AlphaFoldDB" id="A0A374NUE6"/>
<dbReference type="CDD" id="cd00431">
    <property type="entry name" value="cysteine_hydrolases"/>
    <property type="match status" value="1"/>
</dbReference>
<evidence type="ECO:0000313" key="4">
    <source>
        <dbReference type="EMBL" id="RGI90760.1"/>
    </source>
</evidence>
<comment type="similarity">
    <text evidence="1">Belongs to the isochorismatase family.</text>
</comment>
<dbReference type="OrthoDB" id="9796485at2"/>
<dbReference type="Proteomes" id="UP000284621">
    <property type="component" value="Unassembled WGS sequence"/>
</dbReference>
<organism evidence="4 6">
    <name type="scientific">Anaerobutyricum hallii</name>
    <dbReference type="NCBI Taxonomy" id="39488"/>
    <lineage>
        <taxon>Bacteria</taxon>
        <taxon>Bacillati</taxon>
        <taxon>Bacillota</taxon>
        <taxon>Clostridia</taxon>
        <taxon>Lachnospirales</taxon>
        <taxon>Lachnospiraceae</taxon>
        <taxon>Anaerobutyricum</taxon>
    </lineage>
</organism>
<evidence type="ECO:0000256" key="1">
    <source>
        <dbReference type="ARBA" id="ARBA00006336"/>
    </source>
</evidence>
<dbReference type="EMBL" id="QSOE01000015">
    <property type="protein sequence ID" value="RGI90760.1"/>
    <property type="molecule type" value="Genomic_DNA"/>
</dbReference>
<gene>
    <name evidence="5" type="ORF">DW833_13615</name>
    <name evidence="4" type="ORF">DXD91_03850</name>
</gene>
<dbReference type="Proteomes" id="UP000262524">
    <property type="component" value="Unassembled WGS sequence"/>
</dbReference>
<accession>A0A374NUE6</accession>
<dbReference type="InterPro" id="IPR000868">
    <property type="entry name" value="Isochorismatase-like_dom"/>
</dbReference>
<dbReference type="GO" id="GO:0016787">
    <property type="term" value="F:hydrolase activity"/>
    <property type="evidence" value="ECO:0007669"/>
    <property type="project" value="UniProtKB-KW"/>
</dbReference>
<evidence type="ECO:0000256" key="2">
    <source>
        <dbReference type="ARBA" id="ARBA00022801"/>
    </source>
</evidence>
<sequence>MMEKILIIVDMQKDFVDGSLGTKEAQAIVPAVKEKIENFNGDIIFTKDTHGEDYMNTQEGQNLPVPHCIKGTPGHEIINELQPYVKKALAVFEKETFGSRKLANFLKELHKEKEIESIELIGLCTDICVVSNALLIKAFLPEVPILADSNCCAGVTPEKHESALETMRSCQILVCEAAKQTNS</sequence>
<dbReference type="EMBL" id="QSID01000018">
    <property type="protein sequence ID" value="RHC61031.1"/>
    <property type="molecule type" value="Genomic_DNA"/>
</dbReference>
<evidence type="ECO:0000313" key="6">
    <source>
        <dbReference type="Proteomes" id="UP000262524"/>
    </source>
</evidence>
<proteinExistence type="inferred from homology"/>
<dbReference type="PANTHER" id="PTHR43540:SF6">
    <property type="entry name" value="ISOCHORISMATASE-LIKE DOMAIN-CONTAINING PROTEIN"/>
    <property type="match status" value="1"/>
</dbReference>
<keyword evidence="7" id="KW-1185">Reference proteome</keyword>
<feature type="domain" description="Isochorismatase-like" evidence="3">
    <location>
        <begin position="5"/>
        <end position="176"/>
    </location>
</feature>
<reference evidence="6 7" key="1">
    <citation type="submission" date="2018-08" db="EMBL/GenBank/DDBJ databases">
        <title>A genome reference for cultivated species of the human gut microbiota.</title>
        <authorList>
            <person name="Zou Y."/>
            <person name="Xue W."/>
            <person name="Luo G."/>
        </authorList>
    </citation>
    <scope>NUCLEOTIDE SEQUENCE [LARGE SCALE GENOMIC DNA]</scope>
    <source>
        <strain evidence="5 7">AM34-3LB</strain>
        <strain evidence="4 6">TM10-1AC</strain>
    </source>
</reference>
<keyword evidence="2 4" id="KW-0378">Hydrolase</keyword>
<evidence type="ECO:0000259" key="3">
    <source>
        <dbReference type="Pfam" id="PF00857"/>
    </source>
</evidence>
<dbReference type="InterPro" id="IPR050272">
    <property type="entry name" value="Isochorismatase-like_hydrls"/>
</dbReference>
<protein>
    <submittedName>
        <fullName evidence="4">Cysteine hydrolase</fullName>
    </submittedName>
</protein>
<dbReference type="InterPro" id="IPR036380">
    <property type="entry name" value="Isochorismatase-like_sf"/>
</dbReference>
<comment type="caution">
    <text evidence="4">The sequence shown here is derived from an EMBL/GenBank/DDBJ whole genome shotgun (WGS) entry which is preliminary data.</text>
</comment>
<name>A0A374NUE6_9FIRM</name>
<dbReference type="PANTHER" id="PTHR43540">
    <property type="entry name" value="PEROXYUREIDOACRYLATE/UREIDOACRYLATE AMIDOHYDROLASE-RELATED"/>
    <property type="match status" value="1"/>
</dbReference>
<dbReference type="Pfam" id="PF00857">
    <property type="entry name" value="Isochorismatase"/>
    <property type="match status" value="1"/>
</dbReference>
<dbReference type="Gene3D" id="3.40.50.850">
    <property type="entry name" value="Isochorismatase-like"/>
    <property type="match status" value="1"/>
</dbReference>